<accession>A0ABU9HUC3</accession>
<evidence type="ECO:0000313" key="3">
    <source>
        <dbReference type="EMBL" id="MEL1243756.1"/>
    </source>
</evidence>
<feature type="domain" description="DUF11" evidence="2">
    <location>
        <begin position="767"/>
        <end position="870"/>
    </location>
</feature>
<comment type="caution">
    <text evidence="3">The sequence shown here is derived from an EMBL/GenBank/DDBJ whole genome shotgun (WGS) entry which is preliminary data.</text>
</comment>
<dbReference type="NCBIfam" id="TIGR01451">
    <property type="entry name" value="B_ant_repeat"/>
    <property type="match status" value="6"/>
</dbReference>
<gene>
    <name evidence="3" type="ORF">AAEO56_05740</name>
</gene>
<dbReference type="InterPro" id="IPR001434">
    <property type="entry name" value="OmcB-like_DUF11"/>
</dbReference>
<dbReference type="EMBL" id="JBBYHR010000002">
    <property type="protein sequence ID" value="MEL1243756.1"/>
    <property type="molecule type" value="Genomic_DNA"/>
</dbReference>
<sequence>MKKLLLILFLFLGAITAKAQSNISVFSTNPTNAYVQGDVLTYTVMVTNTGPQPALNVLVFMAIPPDIPMPPGIMKFWWTTSLEGPPAVVHTNVNLNHTIPTLAVNQTVTYTINIRIPSDYEQDLQDVRVTYATRSDLEVINTNSQDNYVPGSTSVYTVTVTNHGPEDATLVRVLEPIPAGITQFSWTGSNGSSGTNTALNNLINLLPAGETVAYTVTLQVPATFTGNLTTQASLNVSVTDPTPGCTQCTDTDAPNSANLVVQNTNNQVNYLPGHESVYTLTVSNTGPYAAYNVNVANAIPAGITQFSWTGSNGSSGTDENLQDTIATLAMGETVTYTITLLVPADYTDPSVISEAVVSSPSDADFACTACIDTDTAPDGPNVIADLTDGQEFYTPVPGNSLVYTLVVTNDGPGDAEDIEVEFGFDAASTGAAISWTSTEGGSGSETGTGQLPIETIPLLAEGESITYTITAGPWPDAYIDPITAGVSINVGTVPATVHCTQCSDTDIAEYADITVTNTNNQDYYLAGGTATYTVTVTNNGPAPAANVHVSNAIPAGITAFSWTGTNGSAGIDAALDDTVAALASGETVTYTITITIPADYSGDLVSETAVTSDTPDPTPDCTACIDTDLEAASADIVTTKTLAGGTTYTAGTNAIYTITVHNNGPSPALNVSVQDMVPAGLTAANASWTGSNGTSGTGNLTDVIALLGVNQTVTYNFTVPVPSNFSTTTNIVNTVSVTSPTPDPVPGCTACTVTATPAPKANLVTLKTDGQDKYLLGEKVTYTITVSNPGPSDAYNVHVTDAKPVNIAVMSWAGNNAGGQGAMENYINVLPAGESVTYTVTITIPVNYDVSTYLLSNTVVVTSDTPDPVPGCFGCNDSDTPRGKFVTVSQDQYSVEELVRDVLIDIQCVEISNITSSTGPNNAGIGYFERNNSTFPVKSGIILQAGNCMQAGGPNTNAPLSTGNWGGDAQLLSYIQGLGFDPGITSYNDVSKIEFDFVPLSTTMSFDFVFASEEYGDFQCSYSDAFAFFLTNTSTNVTTNLALVPSTTTPIAVTTIRQSMYNTSCGSVNPTYFGAFYGETATAPAAVNAPINFDGRTVLMTASSTVTPGTTYHIKLVIGDRNDNAWDSAVFLAAGSFDIGQPTLPEDLTIATNTALCDGEDFVLTPVVTGSVPYSFTWEKDGVLILDNGGNPVTTSTLTVTEAGLYTLLASTPASPDCNIREDILIEFYASDDANDPNDLSVCGDGDGTATFNLEDNTDVMLSGFSDPIFYEVYYYHSLEEIENDDPGIIFPANYEGTEGEVIFAKIQRYDNDCRFLRTFQLHILDCNVPLNQPVTVHVCEDAPYDDIEIFDLTSQNDFMMAQLDDPSIYTITYHHNQADATLGENDITNPETYSGTTETIYVRVQQTDNELAYGTTHFDLIVTPQPFFEDLEDVEICDSYVLPVFEEGNYYTEAGGQGDVLADGTVITTSQTVFRYQSNGTDPYTCTYENSFDLIINQTPVVDTPEDVEVCGSYVLPALTTGEYHDAANNVIPVGTTITATQDITISAQTGTDVICSDSYTFTVKINNAPILVPATPLEVCNDDFDGMAVFNLVPAGTEVMNGANNLTITYHPTLDDAENGTGDIDTPATYNSAPGSIFIRAVETGTSTDCYAVEEVQLIIQPRPAVPVVSDYVVCDDNNSPDGLEFFDLTTKNAEATSDPGATVSYYTSQANAEGDIEPIADDTNYQSGNAQVWVRVESDFGCYSVSSFELVVNPLPLVATNLEPRYACEEEPNQGLFDLSEVDELITMGASGVTVAYYASLDDAAAGEDNYLPYQLLSGTTTIYARIVNVVTGCKVIGTVQLEVLPAPIAPNLAPLEECDPNNDNVTVFNLDTVIDLIEAQLGGTVTAIPFETYDDAFFDALNNAIQNTGAYTNVEAYTTNGVQILYIRVESSQTSCFDIAELQLIVHPVPAVTEPEPYALCDNSPNDTDGSAIFDLTTLEETILGGQDPAQFTVTFYRDSVLISTPASFNSTTYTITARVTNNATGCFKEVDVELVVNPLPIANNPVPYTLCDENAPGDEIEVFDLTTKIPEIIELQDGINVTFFKNYNDAVAGTGPSQILNPESYTNAAAVETIFVRVELEETGCYRIVLLDVRVEPVPVLVPPTDDELTVCDTTGLGIGEFDLEALVEDMVNNGPNLVVTFHTTYQDAIDGNNPITGDLANYHNINPYMQFVYVRVENIVTGCVRQEPYTLTLIVEPAPQAPEDLEDLVQCDDQDNNGQDGKAYFDLTVQDAVIHAAMQTTPDTLTIHYFVSEANANNGAPRITNPAHYYGTDGQTIWVRVETPDTECFSITSFDLELNEPLLLETPTMLVLCNEDLPNDGITIFDLTTKDEEILGEFGIGQGMTVTYFEQDPRTVVSAAPIQNPEAYQNSEPNVMPINNPRTLYVMVTTPEGCKSYTTLTIKVLPLPQPDINPDPLVLCDVNGSPDGKEIFDLTDAESDIRNNDFNMVLTYYETEEDANNRTNQITNSTAYNSGNATIWVRAEANTGNAADPVCYRIVSFELIVNPLPALGVAGVIAPYAICEQNTDGIATFDFNTHMDEILGEDANPDDYTVTFFSSMANMGNNIAMPYVYTNTSSPNQQDIFVQVIRNDTECETWAPLTLVVEEAATANPVTETFFECDYDGTNDGVFTFDLTRADADALGTQDPADYSVTYYTTPEDAEAGTNAIANPTAYQNVGSPDYQMIWVRVTNESTVSGCHEVTTLELFVERIPEPELTTDHTTVCIDFVTNEPVRYATISSGLDATHTFVWYHDGTVMADETGPTVIVGQPGSYTVVATSATGCVSDPIDPVVIEKSGPASPINADGFVTGNPFGDNQVITVLVEGYGEYQYSLDNGPWQNSNVFENVSAYPVDGENPGHSIRVRDTATADPCDDLELILDLKDVSVIDYPNFFTPNGDGYHDTWNIFGLNTDENRDAKIYIFDRFGKLMKQISAAGEGWDGTFNGYQVPATDYWFTVEFTIEGQVREFKAHFALKR</sequence>
<feature type="domain" description="DUF11" evidence="2">
    <location>
        <begin position="136"/>
        <end position="243"/>
    </location>
</feature>
<feature type="domain" description="DUF11" evidence="2">
    <location>
        <begin position="394"/>
        <end position="472"/>
    </location>
</feature>
<feature type="domain" description="DUF11" evidence="2">
    <location>
        <begin position="512"/>
        <end position="619"/>
    </location>
</feature>
<dbReference type="InterPro" id="IPR047589">
    <property type="entry name" value="DUF11_rpt"/>
</dbReference>
<protein>
    <submittedName>
        <fullName evidence="3">Choice-of-anchor L domain-containing protein</fullName>
    </submittedName>
</protein>
<dbReference type="PANTHER" id="PTHR34819:SF3">
    <property type="entry name" value="CELL SURFACE PROTEIN"/>
    <property type="match status" value="1"/>
</dbReference>
<dbReference type="InterPro" id="IPR049804">
    <property type="entry name" value="Choice_anch_L"/>
</dbReference>
<feature type="signal peptide" evidence="1">
    <location>
        <begin position="1"/>
        <end position="19"/>
    </location>
</feature>
<organism evidence="3 4">
    <name type="scientific">Flavobacterium arundinis</name>
    <dbReference type="NCBI Taxonomy" id="3139143"/>
    <lineage>
        <taxon>Bacteria</taxon>
        <taxon>Pseudomonadati</taxon>
        <taxon>Bacteroidota</taxon>
        <taxon>Flavobacteriia</taxon>
        <taxon>Flavobacteriales</taxon>
        <taxon>Flavobacteriaceae</taxon>
        <taxon>Flavobacterium</taxon>
    </lineage>
</organism>
<feature type="domain" description="DUF11" evidence="2">
    <location>
        <begin position="259"/>
        <end position="364"/>
    </location>
</feature>
<dbReference type="InterPro" id="IPR026341">
    <property type="entry name" value="T9SS_type_B"/>
</dbReference>
<feature type="domain" description="DUF11" evidence="2">
    <location>
        <begin position="635"/>
        <end position="746"/>
    </location>
</feature>
<evidence type="ECO:0000256" key="1">
    <source>
        <dbReference type="SAM" id="SignalP"/>
    </source>
</evidence>
<dbReference type="InterPro" id="IPR013783">
    <property type="entry name" value="Ig-like_fold"/>
</dbReference>
<feature type="chain" id="PRO_5046120484" evidence="1">
    <location>
        <begin position="20"/>
        <end position="3023"/>
    </location>
</feature>
<dbReference type="Pfam" id="PF13585">
    <property type="entry name" value="CHU_C"/>
    <property type="match status" value="1"/>
</dbReference>
<evidence type="ECO:0000259" key="2">
    <source>
        <dbReference type="Pfam" id="PF01345"/>
    </source>
</evidence>
<dbReference type="NCBIfam" id="TIGR04131">
    <property type="entry name" value="Bac_Flav_CTERM"/>
    <property type="match status" value="1"/>
</dbReference>
<dbReference type="NCBIfam" id="NF038133">
    <property type="entry name" value="choice_anch_L"/>
    <property type="match status" value="1"/>
</dbReference>
<name>A0ABU9HUC3_9FLAO</name>
<dbReference type="PANTHER" id="PTHR34819">
    <property type="entry name" value="LARGE CYSTEINE-RICH PERIPLASMIC PROTEIN OMCB"/>
    <property type="match status" value="1"/>
</dbReference>
<proteinExistence type="predicted"/>
<keyword evidence="4" id="KW-1185">Reference proteome</keyword>
<evidence type="ECO:0000313" key="4">
    <source>
        <dbReference type="Proteomes" id="UP001464555"/>
    </source>
</evidence>
<dbReference type="RefSeq" id="WP_341696066.1">
    <property type="nucleotide sequence ID" value="NZ_JBBYHR010000002.1"/>
</dbReference>
<dbReference type="Proteomes" id="UP001464555">
    <property type="component" value="Unassembled WGS sequence"/>
</dbReference>
<dbReference type="InterPro" id="IPR051172">
    <property type="entry name" value="Chlamydia_OmcB"/>
</dbReference>
<keyword evidence="1" id="KW-0732">Signal</keyword>
<dbReference type="Pfam" id="PF01345">
    <property type="entry name" value="DUF11"/>
    <property type="match status" value="6"/>
</dbReference>
<reference evidence="3 4" key="1">
    <citation type="submission" date="2024-04" db="EMBL/GenBank/DDBJ databases">
        <title>Flavobacterium sp. DGU11 16S ribosomal RNA gene Genome sequencing and assembly.</title>
        <authorList>
            <person name="Park S."/>
        </authorList>
    </citation>
    <scope>NUCLEOTIDE SEQUENCE [LARGE SCALE GENOMIC DNA]</scope>
    <source>
        <strain evidence="3 4">DGU11</strain>
    </source>
</reference>
<dbReference type="Gene3D" id="2.60.40.10">
    <property type="entry name" value="Immunoglobulins"/>
    <property type="match status" value="2"/>
</dbReference>